<reference evidence="3" key="2">
    <citation type="submission" date="2017-09" db="EMBL/GenBank/DDBJ databases">
        <title>FDA dAtabase for Regulatory Grade micrObial Sequences (FDA-ARGOS): Supporting development and validation of Infectious Disease Dx tests.</title>
        <authorList>
            <person name="Minogue T."/>
            <person name="Wolcott M."/>
            <person name="Wasieloski L."/>
            <person name="Aguilar W."/>
            <person name="Moore D."/>
            <person name="Tallon L."/>
            <person name="Sadzewicz L."/>
            <person name="Ott S."/>
            <person name="Zhao X."/>
            <person name="Nagaraj S."/>
            <person name="Vavikolanu K."/>
            <person name="Aluvathingal J."/>
            <person name="Nadendla S."/>
            <person name="Sichtig H."/>
        </authorList>
    </citation>
    <scope>NUCLEOTIDE SEQUENCE [LARGE SCALE GENOMIC DNA]</scope>
    <source>
        <strain evidence="3">FDAARGOS_387</strain>
    </source>
</reference>
<sequence>MLYVDIPSREEFLLLSDVRSDACVTIYIETSPLHQELATSKIQLGNFIKDALLQLEAAHFDKRRLALLEEQLYSVLDDPSFWDLHAYSLAILATPDSIRTYRLANVIPNQLHVSERFYLKPLLRALTFPHSAYILALSENQARVIEFFADVPAEEMNVANMPANVLEAVGKASLNVQKYGGVDDKVRLAQYTRQIDHALRPIFAQHDYPLILVSAEPLASIYRATNTLSNLVDETLFTNAEHIGTSELVKMVRPIMDKYYQTQLDALKPLFELRSGQRRVTTDLSDAARFATLGAIDLLLIDIDSNIPGTINEQGIITFAEKSDITTYGVIDEIVRLALATGARVMAVRQQDLPAGKSLHAILRYAL</sequence>
<dbReference type="EMBL" id="PDDX01000001">
    <property type="protein sequence ID" value="PHI30915.1"/>
    <property type="molecule type" value="Genomic_DNA"/>
</dbReference>
<evidence type="ECO:0000313" key="4">
    <source>
        <dbReference type="Proteomes" id="UP000373449"/>
    </source>
</evidence>
<dbReference type="OrthoDB" id="242138at2"/>
<reference evidence="2 4" key="3">
    <citation type="submission" date="2019-03" db="EMBL/GenBank/DDBJ databases">
        <authorList>
            <consortium name="Pathogen Informatics"/>
        </authorList>
    </citation>
    <scope>NUCLEOTIDE SEQUENCE [LARGE SCALE GENOMIC DNA]</scope>
    <source>
        <strain evidence="2 4">NCTC12282</strain>
    </source>
</reference>
<evidence type="ECO:0000313" key="1">
    <source>
        <dbReference type="EMBL" id="PHI30915.1"/>
    </source>
</evidence>
<protein>
    <submittedName>
        <fullName evidence="1">Uncharacterized protein</fullName>
    </submittedName>
</protein>
<accession>A0A2C6DR41</accession>
<dbReference type="STRING" id="1111728.GCA_000427805_04317"/>
<reference evidence="1" key="1">
    <citation type="submission" date="2017-09" db="EMBL/GenBank/DDBJ databases">
        <title>FDA dAtabase for Regulatory Grade micrObial Sequences (FDA-ARGOS): Supporting development and validation of Infectious Disease Dx tests.</title>
        <authorList>
            <person name="Minogue T."/>
            <person name="Wolcott M."/>
            <person name="Wasieloski L."/>
            <person name="Aguilar W."/>
            <person name="Moore D."/>
            <person name="Tallon L.J."/>
            <person name="Sadzewicz L."/>
            <person name="Ott S."/>
            <person name="Zhao X."/>
            <person name="Nagaraj S."/>
            <person name="Vavikolanu K."/>
            <person name="Aluvathingal J."/>
            <person name="Nadendla S."/>
            <person name="Sichtig H."/>
        </authorList>
    </citation>
    <scope>NUCLEOTIDE SEQUENCE</scope>
    <source>
        <strain evidence="1">FDAARGOS_387</strain>
    </source>
</reference>
<proteinExistence type="predicted"/>
<name>A0A2C6DR41_9GAMM</name>
<evidence type="ECO:0000313" key="3">
    <source>
        <dbReference type="Proteomes" id="UP000224974"/>
    </source>
</evidence>
<dbReference type="EMBL" id="CAADJA010000002">
    <property type="protein sequence ID" value="VFS50861.1"/>
    <property type="molecule type" value="Genomic_DNA"/>
</dbReference>
<organism evidence="1 3">
    <name type="scientific">Budvicia aquatica</name>
    <dbReference type="NCBI Taxonomy" id="82979"/>
    <lineage>
        <taxon>Bacteria</taxon>
        <taxon>Pseudomonadati</taxon>
        <taxon>Pseudomonadota</taxon>
        <taxon>Gammaproteobacteria</taxon>
        <taxon>Enterobacterales</taxon>
        <taxon>Budviciaceae</taxon>
        <taxon>Budvicia</taxon>
    </lineage>
</organism>
<dbReference type="Pfam" id="PF18855">
    <property type="entry name" value="baeRF_family11"/>
    <property type="match status" value="1"/>
</dbReference>
<dbReference type="Proteomes" id="UP000373449">
    <property type="component" value="Unassembled WGS sequence"/>
</dbReference>
<dbReference type="Proteomes" id="UP000224974">
    <property type="component" value="Unassembled WGS sequence"/>
</dbReference>
<dbReference type="InterPro" id="IPR041638">
    <property type="entry name" value="BaeRF_family11"/>
</dbReference>
<gene>
    <name evidence="1" type="ORF">CRN84_17005</name>
    <name evidence="2" type="ORF">NCTC12282_04723</name>
</gene>
<evidence type="ECO:0000313" key="2">
    <source>
        <dbReference type="EMBL" id="VFS50861.1"/>
    </source>
</evidence>
<dbReference type="AlphaFoldDB" id="A0A2C6DR41"/>
<keyword evidence="3" id="KW-1185">Reference proteome</keyword>
<dbReference type="RefSeq" id="WP_029095987.1">
    <property type="nucleotide sequence ID" value="NZ_CAADJA010000002.1"/>
</dbReference>